<evidence type="ECO:0000256" key="1">
    <source>
        <dbReference type="ARBA" id="ARBA00022491"/>
    </source>
</evidence>
<keyword evidence="1" id="KW-0678">Repressor</keyword>
<sequence>MKKEKTTDIAANLIKDGDTIYLDSGSTCSILFKKILGKKITIYTSNTDIFSVSGEILAEVIILGGKFNPMNSSLSGSLTENLLKNLYFNKSFLGANGIDEKLGVTTPTIEEANKKRLVEEHSDQVYLVCDSSKFHNLSNVKAFDLKDVAIVSDKTDDKISEKVSLIVK</sequence>
<name>A0A4R3Z0G4_9FIRM</name>
<evidence type="ECO:0000259" key="2">
    <source>
        <dbReference type="Pfam" id="PF00455"/>
    </source>
</evidence>
<comment type="caution">
    <text evidence="3">The sequence shown here is derived from an EMBL/GenBank/DDBJ whole genome shotgun (WGS) entry which is preliminary data.</text>
</comment>
<dbReference type="Gene3D" id="3.40.50.1360">
    <property type="match status" value="1"/>
</dbReference>
<dbReference type="SMART" id="SM01134">
    <property type="entry name" value="DeoRC"/>
    <property type="match status" value="1"/>
</dbReference>
<dbReference type="SUPFAM" id="SSF100950">
    <property type="entry name" value="NagB/RpiA/CoA transferase-like"/>
    <property type="match status" value="1"/>
</dbReference>
<dbReference type="PANTHER" id="PTHR30363">
    <property type="entry name" value="HTH-TYPE TRANSCRIPTIONAL REGULATOR SRLR-RELATED"/>
    <property type="match status" value="1"/>
</dbReference>
<dbReference type="Pfam" id="PF00455">
    <property type="entry name" value="DeoRC"/>
    <property type="match status" value="1"/>
</dbReference>
<dbReference type="InterPro" id="IPR014036">
    <property type="entry name" value="DeoR-like_C"/>
</dbReference>
<feature type="domain" description="DeoR-like transcriptional repressor C-terminal sensor" evidence="2">
    <location>
        <begin position="2"/>
        <end position="153"/>
    </location>
</feature>
<dbReference type="RefSeq" id="WP_066451107.1">
    <property type="nucleotide sequence ID" value="NZ_JANKBF010000007.1"/>
</dbReference>
<reference evidence="3 4" key="1">
    <citation type="submission" date="2019-03" db="EMBL/GenBank/DDBJ databases">
        <title>Genomic Encyclopedia of Type Strains, Phase IV (KMG-IV): sequencing the most valuable type-strain genomes for metagenomic binning, comparative biology and taxonomic classification.</title>
        <authorList>
            <person name="Goeker M."/>
        </authorList>
    </citation>
    <scope>NUCLEOTIDE SEQUENCE [LARGE SCALE GENOMIC DNA]</scope>
    <source>
        <strain evidence="3 4">DSM 29487</strain>
    </source>
</reference>
<dbReference type="GeneID" id="98915642"/>
<dbReference type="InterPro" id="IPR037171">
    <property type="entry name" value="NagB/RpiA_transferase-like"/>
</dbReference>
<evidence type="ECO:0000313" key="4">
    <source>
        <dbReference type="Proteomes" id="UP000295515"/>
    </source>
</evidence>
<dbReference type="PANTHER" id="PTHR30363:SF4">
    <property type="entry name" value="GLYCEROL-3-PHOSPHATE REGULON REPRESSOR"/>
    <property type="match status" value="1"/>
</dbReference>
<organism evidence="3 4">
    <name type="scientific">Longibaculum muris</name>
    <dbReference type="NCBI Taxonomy" id="1796628"/>
    <lineage>
        <taxon>Bacteria</taxon>
        <taxon>Bacillati</taxon>
        <taxon>Bacillota</taxon>
        <taxon>Erysipelotrichia</taxon>
        <taxon>Erysipelotrichales</taxon>
        <taxon>Coprobacillaceae</taxon>
        <taxon>Longibaculum</taxon>
    </lineage>
</organism>
<dbReference type="InterPro" id="IPR050313">
    <property type="entry name" value="Carb_Metab_HTH_regulators"/>
</dbReference>
<dbReference type="Proteomes" id="UP000295515">
    <property type="component" value="Unassembled WGS sequence"/>
</dbReference>
<evidence type="ECO:0000313" key="3">
    <source>
        <dbReference type="EMBL" id="TCV98591.1"/>
    </source>
</evidence>
<keyword evidence="4" id="KW-1185">Reference proteome</keyword>
<protein>
    <submittedName>
        <fullName evidence="3">DeoR C terminal sensor domain-containing protein</fullName>
    </submittedName>
</protein>
<dbReference type="AlphaFoldDB" id="A0A4R3Z0G4"/>
<proteinExistence type="predicted"/>
<gene>
    <name evidence="3" type="ORF">EDD60_11287</name>
</gene>
<dbReference type="EMBL" id="SMCQ01000012">
    <property type="protein sequence ID" value="TCV98591.1"/>
    <property type="molecule type" value="Genomic_DNA"/>
</dbReference>
<accession>A0A4R3Z0G4</accession>